<dbReference type="GeneID" id="85384316"/>
<comment type="caution">
    <text evidence="1">The sequence shown here is derived from an EMBL/GenBank/DDBJ whole genome shotgun (WGS) entry which is preliminary data.</text>
</comment>
<organism evidence="1 2">
    <name type="scientific">Colletotrichum paranaense</name>
    <dbReference type="NCBI Taxonomy" id="1914294"/>
    <lineage>
        <taxon>Eukaryota</taxon>
        <taxon>Fungi</taxon>
        <taxon>Dikarya</taxon>
        <taxon>Ascomycota</taxon>
        <taxon>Pezizomycotina</taxon>
        <taxon>Sordariomycetes</taxon>
        <taxon>Hypocreomycetidae</taxon>
        <taxon>Glomerellales</taxon>
        <taxon>Glomerellaceae</taxon>
        <taxon>Colletotrichum</taxon>
        <taxon>Colletotrichum acutatum species complex</taxon>
    </lineage>
</organism>
<proteinExistence type="predicted"/>
<dbReference type="EMBL" id="MOPA01000023">
    <property type="protein sequence ID" value="KAK1517308.1"/>
    <property type="molecule type" value="Genomic_DNA"/>
</dbReference>
<protein>
    <submittedName>
        <fullName evidence="1">Uncharacterized protein</fullName>
    </submittedName>
</protein>
<name>A0ABQ9RX00_9PEZI</name>
<dbReference type="RefSeq" id="XP_060340898.1">
    <property type="nucleotide sequence ID" value="XM_060500417.1"/>
</dbReference>
<accession>A0ABQ9RX00</accession>
<evidence type="ECO:0000313" key="2">
    <source>
        <dbReference type="Proteomes" id="UP001241169"/>
    </source>
</evidence>
<sequence>MLSIPSMLRVTGHLERMSPGKSCGKAKTKDGDLIEFEMPILDKGRNPKWTYVVCCLHMQKPQALD</sequence>
<gene>
    <name evidence="1" type="ORF">CPAR01_16172</name>
</gene>
<dbReference type="Proteomes" id="UP001241169">
    <property type="component" value="Unassembled WGS sequence"/>
</dbReference>
<keyword evidence="2" id="KW-1185">Reference proteome</keyword>
<reference evidence="1 2" key="1">
    <citation type="submission" date="2016-10" db="EMBL/GenBank/DDBJ databases">
        <title>The genome sequence of Colletotrichum fioriniae PJ7.</title>
        <authorList>
            <person name="Baroncelli R."/>
        </authorList>
    </citation>
    <scope>NUCLEOTIDE SEQUENCE [LARGE SCALE GENOMIC DNA]</scope>
    <source>
        <strain evidence="1 2">IMI 384185</strain>
    </source>
</reference>
<evidence type="ECO:0000313" key="1">
    <source>
        <dbReference type="EMBL" id="KAK1517308.1"/>
    </source>
</evidence>